<dbReference type="PANTHER" id="PTHR43792:SF1">
    <property type="entry name" value="N-ACETYLTRANSFERASE DOMAIN-CONTAINING PROTEIN"/>
    <property type="match status" value="1"/>
</dbReference>
<dbReference type="InterPro" id="IPR016181">
    <property type="entry name" value="Acyl_CoA_acyltransferase"/>
</dbReference>
<dbReference type="Gene3D" id="3.40.630.30">
    <property type="match status" value="1"/>
</dbReference>
<gene>
    <name evidence="2" type="ORF">KL86CIT2_50263</name>
    <name evidence="3" type="ORF">KM92CIT3_80347</name>
</gene>
<keyword evidence="3" id="KW-0808">Transferase</keyword>
<proteinExistence type="predicted"/>
<organism evidence="3">
    <name type="scientific">uncultured Citrobacter sp</name>
    <dbReference type="NCBI Taxonomy" id="200446"/>
    <lineage>
        <taxon>Bacteria</taxon>
        <taxon>Pseudomonadati</taxon>
        <taxon>Pseudomonadota</taxon>
        <taxon>Gammaproteobacteria</taxon>
        <taxon>Enterobacterales</taxon>
        <taxon>Enterobacteriaceae</taxon>
        <taxon>Citrobacter</taxon>
        <taxon>environmental samples</taxon>
    </lineage>
</organism>
<dbReference type="GO" id="GO:0016747">
    <property type="term" value="F:acyltransferase activity, transferring groups other than amino-acyl groups"/>
    <property type="evidence" value="ECO:0007669"/>
    <property type="project" value="InterPro"/>
</dbReference>
<feature type="domain" description="N-acetyltransferase" evidence="1">
    <location>
        <begin position="43"/>
        <end position="210"/>
    </location>
</feature>
<dbReference type="SUPFAM" id="SSF55729">
    <property type="entry name" value="Acyl-CoA N-acyltransferases (Nat)"/>
    <property type="match status" value="1"/>
</dbReference>
<reference evidence="3" key="1">
    <citation type="submission" date="2016-04" db="EMBL/GenBank/DDBJ databases">
        <authorList>
            <person name="Evans L.H."/>
            <person name="Alamgir A."/>
            <person name="Owens N."/>
            <person name="Weber N.D."/>
            <person name="Virtaneva K."/>
            <person name="Barbian K."/>
            <person name="Babar A."/>
            <person name="Rosenke K."/>
        </authorList>
    </citation>
    <scope>NUCLEOTIDE SEQUENCE</scope>
    <source>
        <strain evidence="2">86-2</strain>
        <strain evidence="3">92-3</strain>
    </source>
</reference>
<dbReference type="PANTHER" id="PTHR43792">
    <property type="entry name" value="GNAT FAMILY, PUTATIVE (AFU_ORTHOLOGUE AFUA_3G00765)-RELATED-RELATED"/>
    <property type="match status" value="1"/>
</dbReference>
<dbReference type="InterPro" id="IPR051531">
    <property type="entry name" value="N-acetyltransferase"/>
</dbReference>
<dbReference type="Pfam" id="PF13302">
    <property type="entry name" value="Acetyltransf_3"/>
    <property type="match status" value="1"/>
</dbReference>
<name>A0A212IL19_9ENTR</name>
<dbReference type="EMBL" id="FLUA01000049">
    <property type="protein sequence ID" value="SBV66625.1"/>
    <property type="molecule type" value="Genomic_DNA"/>
</dbReference>
<dbReference type="InterPro" id="IPR000182">
    <property type="entry name" value="GNAT_dom"/>
</dbReference>
<dbReference type="EMBL" id="FLUB01000020">
    <property type="protein sequence ID" value="SBV67453.1"/>
    <property type="molecule type" value="Genomic_DNA"/>
</dbReference>
<dbReference type="PROSITE" id="PS51186">
    <property type="entry name" value="GNAT"/>
    <property type="match status" value="1"/>
</dbReference>
<accession>A0A212IL19</accession>
<sequence length="213" mass="24471">MNLQYKKKRRKGGSLVLADEQLLLEDYMKMNDKGRFMLETSRLILRQWEAKDRAPFAALNTDSDVMRFFPAPLLRTESDNLAARFQEGITERGWGFWAVELQETHQFVGCVGLHPQPDKFHFSPCTEIGWRLAKSFWHQGFALEAAEACLTFAFEELALTEVVSFTSVLNKPSENLMIRLGMSKAEEFVHPALPPDHRLAQHVLYRLIRSSAV</sequence>
<evidence type="ECO:0000259" key="1">
    <source>
        <dbReference type="PROSITE" id="PS51186"/>
    </source>
</evidence>
<evidence type="ECO:0000313" key="2">
    <source>
        <dbReference type="EMBL" id="SBV66625.1"/>
    </source>
</evidence>
<evidence type="ECO:0000313" key="3">
    <source>
        <dbReference type="EMBL" id="SBV67453.1"/>
    </source>
</evidence>
<dbReference type="AlphaFoldDB" id="A0A212IL19"/>
<protein>
    <submittedName>
        <fullName evidence="3">N-acetyltransferase GCN5</fullName>
    </submittedName>
</protein>